<evidence type="ECO:0000313" key="4">
    <source>
        <dbReference type="Proteomes" id="UP000028545"/>
    </source>
</evidence>
<dbReference type="Pfam" id="PF13489">
    <property type="entry name" value="Methyltransf_23"/>
    <property type="match status" value="1"/>
</dbReference>
<evidence type="ECO:0000256" key="1">
    <source>
        <dbReference type="ARBA" id="ARBA00038158"/>
    </source>
</evidence>
<dbReference type="VEuPathDB" id="FungiDB:SAPIO_CDS2352"/>
<dbReference type="Proteomes" id="UP000028545">
    <property type="component" value="Unassembled WGS sequence"/>
</dbReference>
<dbReference type="EMBL" id="JOWA01000086">
    <property type="protein sequence ID" value="KEZ44971.1"/>
    <property type="molecule type" value="Genomic_DNA"/>
</dbReference>
<dbReference type="CDD" id="cd02440">
    <property type="entry name" value="AdoMet_MTases"/>
    <property type="match status" value="1"/>
</dbReference>
<dbReference type="RefSeq" id="XP_016644770.1">
    <property type="nucleotide sequence ID" value="XM_016785394.1"/>
</dbReference>
<reference evidence="3 4" key="1">
    <citation type="journal article" date="2014" name="Genome Announc.">
        <title>Draft genome sequence of the pathogenic fungus Scedosporium apiospermum.</title>
        <authorList>
            <person name="Vandeputte P."/>
            <person name="Ghamrawi S."/>
            <person name="Rechenmann M."/>
            <person name="Iltis A."/>
            <person name="Giraud S."/>
            <person name="Fleury M."/>
            <person name="Thornton C."/>
            <person name="Delhaes L."/>
            <person name="Meyer W."/>
            <person name="Papon N."/>
            <person name="Bouchara J.P."/>
        </authorList>
    </citation>
    <scope>NUCLEOTIDE SEQUENCE [LARGE SCALE GENOMIC DNA]</scope>
    <source>
        <strain evidence="3 4">IHEM 14462</strain>
    </source>
</reference>
<dbReference type="GeneID" id="27721424"/>
<dbReference type="OrthoDB" id="2013972at2759"/>
<accession>A0A084GCA9</accession>
<dbReference type="OMA" id="WTWNEDS"/>
<sequence length="357" mass="40115">MSTEEKKSAQQSQTPPPASTLPEIAPILPPEHWAATVGDTRDEDADSSAGDDLASSTASIASSILKYRTLHGRTYHSEIGSAQYWAANDEQQTDSLDILHHLFSLVLDGELFLAPLKEPKKVLDVGTGTGIWAIDFADRFPDCEVIGTDVSPIQPTWVPPNLKFEIEDCTQEWTFPKGTFDFVHIRYLLGSIPDWTGFFKQAYNALKPGGYLESYEGSPRVYSDDDTLPPTSALSQWTSLFVDGGRKIGRSFDIVEENTQNTAMKEAGFVDIQEKWIKVPAGGWPRDSKQKEIGTFAAYAVDRDIEGFIFFVSNVQGWSKEEVRVYAAHLRRELRSLKHHIWYWQKVVWGRKPEIPS</sequence>
<dbReference type="PANTHER" id="PTHR43591:SF10">
    <property type="entry name" value="ABC TRANSMEMBRANE TYPE-1 DOMAIN-CONTAINING PROTEIN-RELATED"/>
    <property type="match status" value="1"/>
</dbReference>
<evidence type="ECO:0000256" key="2">
    <source>
        <dbReference type="SAM" id="MobiDB-lite"/>
    </source>
</evidence>
<dbReference type="InterPro" id="IPR029063">
    <property type="entry name" value="SAM-dependent_MTases_sf"/>
</dbReference>
<dbReference type="KEGG" id="sapo:SAPIO_CDS2352"/>
<dbReference type="SUPFAM" id="SSF53335">
    <property type="entry name" value="S-adenosyl-L-methionine-dependent methyltransferases"/>
    <property type="match status" value="1"/>
</dbReference>
<dbReference type="Gene3D" id="3.40.50.150">
    <property type="entry name" value="Vaccinia Virus protein VP39"/>
    <property type="match status" value="1"/>
</dbReference>
<name>A0A084GCA9_PSEDA</name>
<comment type="similarity">
    <text evidence="1">Belongs to the methyltransferase superfamily. LaeA methyltransferase family.</text>
</comment>
<keyword evidence="4" id="KW-1185">Reference proteome</keyword>
<feature type="region of interest" description="Disordered" evidence="2">
    <location>
        <begin position="1"/>
        <end position="53"/>
    </location>
</feature>
<dbReference type="GO" id="GO:0008168">
    <property type="term" value="F:methyltransferase activity"/>
    <property type="evidence" value="ECO:0007669"/>
    <property type="project" value="TreeGrafter"/>
</dbReference>
<proteinExistence type="inferred from homology"/>
<comment type="caution">
    <text evidence="3">The sequence shown here is derived from an EMBL/GenBank/DDBJ whole genome shotgun (WGS) entry which is preliminary data.</text>
</comment>
<protein>
    <submittedName>
        <fullName evidence="3">Uncharacterized protein</fullName>
    </submittedName>
</protein>
<gene>
    <name evidence="3" type="ORF">SAPIO_CDS2352</name>
</gene>
<evidence type="ECO:0000313" key="3">
    <source>
        <dbReference type="EMBL" id="KEZ44971.1"/>
    </source>
</evidence>
<dbReference type="HOGENOM" id="CLU_010595_0_0_1"/>
<dbReference type="PANTHER" id="PTHR43591">
    <property type="entry name" value="METHYLTRANSFERASE"/>
    <property type="match status" value="1"/>
</dbReference>
<dbReference type="AlphaFoldDB" id="A0A084GCA9"/>
<organism evidence="3 4">
    <name type="scientific">Pseudallescheria apiosperma</name>
    <name type="common">Scedosporium apiospermum</name>
    <dbReference type="NCBI Taxonomy" id="563466"/>
    <lineage>
        <taxon>Eukaryota</taxon>
        <taxon>Fungi</taxon>
        <taxon>Dikarya</taxon>
        <taxon>Ascomycota</taxon>
        <taxon>Pezizomycotina</taxon>
        <taxon>Sordariomycetes</taxon>
        <taxon>Hypocreomycetidae</taxon>
        <taxon>Microascales</taxon>
        <taxon>Microascaceae</taxon>
        <taxon>Scedosporium</taxon>
    </lineage>
</organism>